<evidence type="ECO:0000313" key="2">
    <source>
        <dbReference type="EMBL" id="VAW43789.1"/>
    </source>
</evidence>
<dbReference type="InterPro" id="IPR036005">
    <property type="entry name" value="Creatinase/aminopeptidase-like"/>
</dbReference>
<evidence type="ECO:0000259" key="1">
    <source>
        <dbReference type="Pfam" id="PF00557"/>
    </source>
</evidence>
<gene>
    <name evidence="2" type="ORF">MNBD_GAMMA02-1061</name>
</gene>
<organism evidence="2">
    <name type="scientific">hydrothermal vent metagenome</name>
    <dbReference type="NCBI Taxonomy" id="652676"/>
    <lineage>
        <taxon>unclassified sequences</taxon>
        <taxon>metagenomes</taxon>
        <taxon>ecological metagenomes</taxon>
    </lineage>
</organism>
<sequence>KPMNKIFLIACLFVIQTSQAETPKILPLKAQAAVIDRLLEEKIQSVLPQLMRDNGIDMWIVMAREYNEDPVIRTMLPAIWHAARRRTVLVMFDQGFDAAGNDLGVETMAVARYDVGTVFKKSWDKEQQPDQWARLAEIIAAKNPQKIGLNYSKHFGQADGLTYAEYQGFMSAVPESAQSKVVSAESLAVNWLETRTASEMAIYPQIVHMAHDILAMGLSEVAIQPGATSTEDLVWWYRERVKALKLDTWFHPSVSIQRADKEQFEHLRTFDKRPAENIIQPGDLVHVDFGITYLRLNTDTQQHAYVLRAGEQQAPAYLKQALKNANRLQDIFTANFKVGRTGNEVLAMSRKQAIDEGLKPVIYTHPIGYYGHAAGTTLGMWDSQGGVPHTGDHPLHENTAYAIELNAATYIKEWDKEIRIMLEEDAFFDGERVEYINGRQTSLLLIPRQDRDHLDQ</sequence>
<reference evidence="2" key="1">
    <citation type="submission" date="2018-06" db="EMBL/GenBank/DDBJ databases">
        <authorList>
            <person name="Zhirakovskaya E."/>
        </authorList>
    </citation>
    <scope>NUCLEOTIDE SEQUENCE</scope>
</reference>
<dbReference type="Gene3D" id="3.90.230.10">
    <property type="entry name" value="Creatinase/methionine aminopeptidase superfamily"/>
    <property type="match status" value="1"/>
</dbReference>
<feature type="non-terminal residue" evidence="2">
    <location>
        <position position="1"/>
    </location>
</feature>
<dbReference type="Pfam" id="PF00557">
    <property type="entry name" value="Peptidase_M24"/>
    <property type="match status" value="1"/>
</dbReference>
<dbReference type="InterPro" id="IPR000994">
    <property type="entry name" value="Pept_M24"/>
</dbReference>
<dbReference type="EMBL" id="UOFA01000034">
    <property type="protein sequence ID" value="VAW43789.1"/>
    <property type="molecule type" value="Genomic_DNA"/>
</dbReference>
<accession>A0A3B0W3C7</accession>
<feature type="domain" description="Peptidase M24" evidence="1">
    <location>
        <begin position="210"/>
        <end position="420"/>
    </location>
</feature>
<name>A0A3B0W3C7_9ZZZZ</name>
<proteinExistence type="predicted"/>
<dbReference type="SUPFAM" id="SSF55920">
    <property type="entry name" value="Creatinase/aminopeptidase"/>
    <property type="match status" value="1"/>
</dbReference>
<protein>
    <recommendedName>
        <fullName evidence="1">Peptidase M24 domain-containing protein</fullName>
    </recommendedName>
</protein>
<dbReference type="AlphaFoldDB" id="A0A3B0W3C7"/>